<evidence type="ECO:0000313" key="1">
    <source>
        <dbReference type="EMBL" id="EYC38389.1"/>
    </source>
</evidence>
<organism evidence="1 2">
    <name type="scientific">Ancylostoma ceylanicum</name>
    <dbReference type="NCBI Taxonomy" id="53326"/>
    <lineage>
        <taxon>Eukaryota</taxon>
        <taxon>Metazoa</taxon>
        <taxon>Ecdysozoa</taxon>
        <taxon>Nematoda</taxon>
        <taxon>Chromadorea</taxon>
        <taxon>Rhabditida</taxon>
        <taxon>Rhabditina</taxon>
        <taxon>Rhabditomorpha</taxon>
        <taxon>Strongyloidea</taxon>
        <taxon>Ancylostomatidae</taxon>
        <taxon>Ancylostomatinae</taxon>
        <taxon>Ancylostoma</taxon>
    </lineage>
</organism>
<proteinExistence type="predicted"/>
<comment type="caution">
    <text evidence="1">The sequence shown here is derived from an EMBL/GenBank/DDBJ whole genome shotgun (WGS) entry which is preliminary data.</text>
</comment>
<reference evidence="2" key="1">
    <citation type="journal article" date="2015" name="Nat. Genet.">
        <title>The genome and transcriptome of the zoonotic hookworm Ancylostoma ceylanicum identify infection-specific gene families.</title>
        <authorList>
            <person name="Schwarz E.M."/>
            <person name="Hu Y."/>
            <person name="Antoshechkin I."/>
            <person name="Miller M.M."/>
            <person name="Sternberg P.W."/>
            <person name="Aroian R.V."/>
        </authorList>
    </citation>
    <scope>NUCLEOTIDE SEQUENCE</scope>
    <source>
        <strain evidence="2">HY135</strain>
    </source>
</reference>
<dbReference type="Gene3D" id="3.40.50.1820">
    <property type="entry name" value="alpha/beta hydrolase"/>
    <property type="match status" value="1"/>
</dbReference>
<evidence type="ECO:0008006" key="3">
    <source>
        <dbReference type="Google" id="ProtNLM"/>
    </source>
</evidence>
<dbReference type="PANTHER" id="PTHR47533">
    <property type="entry name" value="PROTEIN CBG21859"/>
    <property type="match status" value="1"/>
</dbReference>
<gene>
    <name evidence="1" type="primary">Acey_s0720.g1812</name>
    <name evidence="1" type="ORF">Y032_0720g1812</name>
</gene>
<dbReference type="PANTHER" id="PTHR47533:SF4">
    <property type="entry name" value="AB HYDROLASE-1 DOMAIN-CONTAINING PROTEIN"/>
    <property type="match status" value="1"/>
</dbReference>
<dbReference type="EMBL" id="JARK01000320">
    <property type="protein sequence ID" value="EYC38389.1"/>
    <property type="molecule type" value="Genomic_DNA"/>
</dbReference>
<dbReference type="AlphaFoldDB" id="A0A016WEX3"/>
<dbReference type="Pfam" id="PF06342">
    <property type="entry name" value="DUF1057"/>
    <property type="match status" value="1"/>
</dbReference>
<accession>A0A016WEX3</accession>
<dbReference type="SUPFAM" id="SSF53474">
    <property type="entry name" value="alpha/beta-Hydrolases"/>
    <property type="match status" value="1"/>
</dbReference>
<evidence type="ECO:0000313" key="2">
    <source>
        <dbReference type="Proteomes" id="UP000024635"/>
    </source>
</evidence>
<name>A0A016WEX3_9BILA</name>
<protein>
    <recommendedName>
        <fullName evidence="3">AB hydrolase-1 domain-containing protein</fullName>
    </recommendedName>
</protein>
<dbReference type="InterPro" id="IPR010463">
    <property type="entry name" value="DUF1057"/>
</dbReference>
<dbReference type="InterPro" id="IPR029058">
    <property type="entry name" value="AB_hydrolase_fold"/>
</dbReference>
<dbReference type="OrthoDB" id="6431331at2759"/>
<sequence length="117" mass="12554">MAALTTNACAAQVFRYRFMASVRFLSQNGEASMSDAPIDPLLRRQRVQFCTSAGDKIETEAVFQDTLPSGSSVGTVVAIHGAPGSHKDYKYVTPLLQQKGIRFIGVNMPGFGLTPGS</sequence>
<keyword evidence="2" id="KW-1185">Reference proteome</keyword>
<dbReference type="Proteomes" id="UP000024635">
    <property type="component" value="Unassembled WGS sequence"/>
</dbReference>